<dbReference type="Pfam" id="PF14121">
    <property type="entry name" value="Porin_10"/>
    <property type="match status" value="1"/>
</dbReference>
<evidence type="ECO:0000313" key="3">
    <source>
        <dbReference type="Proteomes" id="UP000248079"/>
    </source>
</evidence>
<dbReference type="RefSeq" id="WP_110363288.1">
    <property type="nucleotide sequence ID" value="NZ_QFLI01000013.1"/>
</dbReference>
<keyword evidence="3" id="KW-1185">Reference proteome</keyword>
<dbReference type="InterPro" id="IPR025631">
    <property type="entry name" value="Porin_10"/>
</dbReference>
<dbReference type="EMBL" id="QFLI01000013">
    <property type="protein sequence ID" value="PXX95997.1"/>
    <property type="molecule type" value="Genomic_DNA"/>
</dbReference>
<proteinExistence type="predicted"/>
<protein>
    <recommendedName>
        <fullName evidence="4">Porin</fullName>
    </recommendedName>
</protein>
<organism evidence="2 3">
    <name type="scientific">Marinifilum breve</name>
    <dbReference type="NCBI Taxonomy" id="2184082"/>
    <lineage>
        <taxon>Bacteria</taxon>
        <taxon>Pseudomonadati</taxon>
        <taxon>Bacteroidota</taxon>
        <taxon>Bacteroidia</taxon>
        <taxon>Marinilabiliales</taxon>
        <taxon>Marinifilaceae</taxon>
    </lineage>
</organism>
<dbReference type="AlphaFoldDB" id="A0A2V3ZS89"/>
<sequence>MKQYFIILALVFGLSTISFAQRKLSGASIGPDGKSMSQQSKKDDSKMLDSLGYNVESVIKTWKLTDMNSSVQEFKLDTVLGEIQNYNPIFKRSISNSYLGNLGSAYQSNIYIDREKDGFLFFDAYRAYMDKPEDIVYFNTTTPYTRLFYETGGPKGQSENLLRALQTQNISPNWNTGIKYDLISSDGQYQNQKTKLYDLTIFSSYKKRNYGMNMVLNMNRISANENGGIVNDTLITKGDEEAQNIQVNLSQGKSKLTNFNLFMNNSYGIGKEREIVIEEDTTYSYAIDLLYTLNYEKNSWQFKDENLNKEFYSNIFLNQNSTFDKVEQSSVKNTFQIVFNENENKWIRLGARFGIESEFLKYNLRRNVSQYAWQQKDENIHNNQLVASLFSLSGKSVNWKAVGKYVFEGYRQNDYDLDYQLTKWFGEKNSGHGFKLSGRLESTTPNYILDKYYGNHQQWEDLNLDKETELRVGVEYFNKKYRFKIGAKFSQIDNYTYFGLQATPEQASSGISVLTGYLQKNFKLGNFYLNQSLVGQNSSNEKLLPLPTLSIYSNNYYKNEFFNGALGIQTGVSIHYNTSFYAPNYMPATGQFFLQNQKELGDYPKVNVYFNFRIKRTRLFVMYEHANASIGSKNYFSALHYPINPSMLKYGLIWTFYN</sequence>
<reference evidence="2 3" key="1">
    <citation type="submission" date="2018-05" db="EMBL/GenBank/DDBJ databases">
        <title>Marinifilum breve JC075T sp. nov., a marine bacterium isolated from Yongle Blue Hole in the South China Sea.</title>
        <authorList>
            <person name="Fu T."/>
        </authorList>
    </citation>
    <scope>NUCLEOTIDE SEQUENCE [LARGE SCALE GENOMIC DNA]</scope>
    <source>
        <strain evidence="2 3">JC075</strain>
    </source>
</reference>
<evidence type="ECO:0000256" key="1">
    <source>
        <dbReference type="SAM" id="SignalP"/>
    </source>
</evidence>
<feature type="signal peptide" evidence="1">
    <location>
        <begin position="1"/>
        <end position="20"/>
    </location>
</feature>
<name>A0A2V3ZS89_9BACT</name>
<feature type="chain" id="PRO_5015949597" description="Porin" evidence="1">
    <location>
        <begin position="21"/>
        <end position="658"/>
    </location>
</feature>
<accession>A0A2V3ZS89</accession>
<evidence type="ECO:0008006" key="4">
    <source>
        <dbReference type="Google" id="ProtNLM"/>
    </source>
</evidence>
<dbReference type="Proteomes" id="UP000248079">
    <property type="component" value="Unassembled WGS sequence"/>
</dbReference>
<keyword evidence="1" id="KW-0732">Signal</keyword>
<evidence type="ECO:0000313" key="2">
    <source>
        <dbReference type="EMBL" id="PXX95997.1"/>
    </source>
</evidence>
<dbReference type="OrthoDB" id="1489309at2"/>
<comment type="caution">
    <text evidence="2">The sequence shown here is derived from an EMBL/GenBank/DDBJ whole genome shotgun (WGS) entry which is preliminary data.</text>
</comment>
<gene>
    <name evidence="2" type="ORF">DF185_20785</name>
</gene>